<dbReference type="OrthoDB" id="2639189at2759"/>
<gene>
    <name evidence="2" type="ORF">BJ212DRAFT_1226289</name>
</gene>
<sequence length="168" mass="19501">LTAKHTLYPLVKMCINPDCNAWHINSLLKKEEQCHVVVFAHAQGTHSTWSIHLKCQACHTNYHNNYNVKDRTRLYYGGIPSYLQVAEHQFIQLKLTMSWMDLMQILVSATNCAHVYDIAQSHQSPNHDVPWQFGSLLTMEEVWDSFTLLALLDNHHQRKICLQVPHRG</sequence>
<feature type="non-terminal residue" evidence="2">
    <location>
        <position position="1"/>
    </location>
</feature>
<organism evidence="2 3">
    <name type="scientific">Suillus subaureus</name>
    <dbReference type="NCBI Taxonomy" id="48587"/>
    <lineage>
        <taxon>Eukaryota</taxon>
        <taxon>Fungi</taxon>
        <taxon>Dikarya</taxon>
        <taxon>Basidiomycota</taxon>
        <taxon>Agaricomycotina</taxon>
        <taxon>Agaricomycetes</taxon>
        <taxon>Agaricomycetidae</taxon>
        <taxon>Boletales</taxon>
        <taxon>Suillineae</taxon>
        <taxon>Suillaceae</taxon>
        <taxon>Suillus</taxon>
    </lineage>
</organism>
<feature type="domain" description="CxC5 like cysteine cluster associated with KDZ" evidence="1">
    <location>
        <begin position="3"/>
        <end position="118"/>
    </location>
</feature>
<evidence type="ECO:0000313" key="3">
    <source>
        <dbReference type="Proteomes" id="UP000807769"/>
    </source>
</evidence>
<evidence type="ECO:0000313" key="2">
    <source>
        <dbReference type="EMBL" id="KAG1812458.1"/>
    </source>
</evidence>
<feature type="non-terminal residue" evidence="2">
    <location>
        <position position="168"/>
    </location>
</feature>
<accession>A0A9P7E6P6</accession>
<name>A0A9P7E6P6_9AGAM</name>
<evidence type="ECO:0000259" key="1">
    <source>
        <dbReference type="Pfam" id="PF18718"/>
    </source>
</evidence>
<proteinExistence type="predicted"/>
<dbReference type="Pfam" id="PF18718">
    <property type="entry name" value="CxC5"/>
    <property type="match status" value="1"/>
</dbReference>
<dbReference type="EMBL" id="JABBWG010000026">
    <property type="protein sequence ID" value="KAG1812458.1"/>
    <property type="molecule type" value="Genomic_DNA"/>
</dbReference>
<dbReference type="AlphaFoldDB" id="A0A9P7E6P6"/>
<comment type="caution">
    <text evidence="2">The sequence shown here is derived from an EMBL/GenBank/DDBJ whole genome shotgun (WGS) entry which is preliminary data.</text>
</comment>
<dbReference type="RefSeq" id="XP_041190603.1">
    <property type="nucleotide sequence ID" value="XM_041329458.1"/>
</dbReference>
<protein>
    <recommendedName>
        <fullName evidence="1">CxC5 like cysteine cluster associated with KDZ domain-containing protein</fullName>
    </recommendedName>
</protein>
<dbReference type="Proteomes" id="UP000807769">
    <property type="component" value="Unassembled WGS sequence"/>
</dbReference>
<reference evidence="2" key="1">
    <citation type="journal article" date="2020" name="New Phytol.">
        <title>Comparative genomics reveals dynamic genome evolution in host specialist ectomycorrhizal fungi.</title>
        <authorList>
            <person name="Lofgren L.A."/>
            <person name="Nguyen N.H."/>
            <person name="Vilgalys R."/>
            <person name="Ruytinx J."/>
            <person name="Liao H.L."/>
            <person name="Branco S."/>
            <person name="Kuo A."/>
            <person name="LaButti K."/>
            <person name="Lipzen A."/>
            <person name="Andreopoulos W."/>
            <person name="Pangilinan J."/>
            <person name="Riley R."/>
            <person name="Hundley H."/>
            <person name="Na H."/>
            <person name="Barry K."/>
            <person name="Grigoriev I.V."/>
            <person name="Stajich J.E."/>
            <person name="Kennedy P.G."/>
        </authorList>
    </citation>
    <scope>NUCLEOTIDE SEQUENCE</scope>
    <source>
        <strain evidence="2">MN1</strain>
    </source>
</reference>
<keyword evidence="3" id="KW-1185">Reference proteome</keyword>
<dbReference type="GeneID" id="64623475"/>
<dbReference type="InterPro" id="IPR041539">
    <property type="entry name" value="CxC5"/>
</dbReference>